<protein>
    <recommendedName>
        <fullName evidence="9">GP-PDE domain-containing protein</fullName>
    </recommendedName>
</protein>
<dbReference type="InterPro" id="IPR000792">
    <property type="entry name" value="Tscrpt_reg_LuxR_C"/>
</dbReference>
<dbReference type="InterPro" id="IPR016032">
    <property type="entry name" value="Sig_transdc_resp-reg_C-effctor"/>
</dbReference>
<dbReference type="Pfam" id="PF15644">
    <property type="entry name" value="Gln_amidase"/>
    <property type="match status" value="1"/>
</dbReference>
<dbReference type="PANTHER" id="PTHR43214:SF24">
    <property type="entry name" value="TRANSCRIPTIONAL REGULATORY PROTEIN NARL-RELATED"/>
    <property type="match status" value="1"/>
</dbReference>
<organism evidence="7 8">
    <name type="scientific">[Mycobacterium] manitobense</name>
    <dbReference type="NCBI Taxonomy" id="190147"/>
    <lineage>
        <taxon>Bacteria</taxon>
        <taxon>Bacillati</taxon>
        <taxon>Actinomycetota</taxon>
        <taxon>Actinomycetes</taxon>
        <taxon>Mycobacteriales</taxon>
        <taxon>Mycobacteriaceae</taxon>
        <taxon>Mycolicibacterium</taxon>
    </lineage>
</organism>
<dbReference type="GO" id="GO:0006355">
    <property type="term" value="P:regulation of DNA-templated transcription"/>
    <property type="evidence" value="ECO:0007669"/>
    <property type="project" value="InterPro"/>
</dbReference>
<dbReference type="InterPro" id="IPR017946">
    <property type="entry name" value="PLC-like_Pdiesterase_TIM-brl"/>
</dbReference>
<dbReference type="Gene3D" id="3.20.20.190">
    <property type="entry name" value="Phosphatidylinositol (PI) phosphodiesterase"/>
    <property type="match status" value="1"/>
</dbReference>
<reference evidence="7" key="1">
    <citation type="submission" date="2020-07" db="EMBL/GenBank/DDBJ databases">
        <authorList>
            <person name="Pettersson B.M.F."/>
            <person name="Behra P.R.K."/>
            <person name="Ramesh M."/>
            <person name="Das S."/>
            <person name="Dasgupta S."/>
            <person name="Kirsebom L.A."/>
        </authorList>
    </citation>
    <scope>NUCLEOTIDE SEQUENCE</scope>
    <source>
        <strain evidence="7">DSM 44615</strain>
    </source>
</reference>
<dbReference type="InterPro" id="IPR028908">
    <property type="entry name" value="Tox-PL_dom"/>
</dbReference>
<dbReference type="GO" id="GO:0006629">
    <property type="term" value="P:lipid metabolic process"/>
    <property type="evidence" value="ECO:0007669"/>
    <property type="project" value="InterPro"/>
</dbReference>
<evidence type="ECO:0000256" key="4">
    <source>
        <dbReference type="SAM" id="MobiDB-lite"/>
    </source>
</evidence>
<reference evidence="7" key="2">
    <citation type="journal article" date="2022" name="BMC Genomics">
        <title>Comparative genome analysis of mycobacteria focusing on tRNA and non-coding RNA.</title>
        <authorList>
            <person name="Behra P.R.K."/>
            <person name="Pettersson B.M.F."/>
            <person name="Ramesh M."/>
            <person name="Das S."/>
            <person name="Dasgupta S."/>
            <person name="Kirsebom L.A."/>
        </authorList>
    </citation>
    <scope>NUCLEOTIDE SEQUENCE</scope>
    <source>
        <strain evidence="7">DSM 44615</strain>
    </source>
</reference>
<feature type="region of interest" description="Disordered" evidence="4">
    <location>
        <begin position="2430"/>
        <end position="2449"/>
    </location>
</feature>
<name>A0A9X2Y5P2_9MYCO</name>
<dbReference type="CDD" id="cd06170">
    <property type="entry name" value="LuxR_C_like"/>
    <property type="match status" value="2"/>
</dbReference>
<dbReference type="InterPro" id="IPR010427">
    <property type="entry name" value="DUF1023"/>
</dbReference>
<dbReference type="GO" id="GO:0008081">
    <property type="term" value="F:phosphoric diester hydrolase activity"/>
    <property type="evidence" value="ECO:0007669"/>
    <property type="project" value="InterPro"/>
</dbReference>
<evidence type="ECO:0000259" key="5">
    <source>
        <dbReference type="PROSITE" id="PS50043"/>
    </source>
</evidence>
<dbReference type="PROSITE" id="PS50043">
    <property type="entry name" value="HTH_LUXR_2"/>
    <property type="match status" value="2"/>
</dbReference>
<feature type="region of interest" description="Disordered" evidence="4">
    <location>
        <begin position="1230"/>
        <end position="1261"/>
    </location>
</feature>
<dbReference type="SUPFAM" id="SSF46894">
    <property type="entry name" value="C-terminal effector domain of the bipartite response regulators"/>
    <property type="match status" value="8"/>
</dbReference>
<dbReference type="InterPro" id="IPR039420">
    <property type="entry name" value="WalR-like"/>
</dbReference>
<dbReference type="Pfam" id="PF03009">
    <property type="entry name" value="GDPD"/>
    <property type="match status" value="1"/>
</dbReference>
<dbReference type="PANTHER" id="PTHR43214">
    <property type="entry name" value="TWO-COMPONENT RESPONSE REGULATOR"/>
    <property type="match status" value="1"/>
</dbReference>
<dbReference type="Pfam" id="PF06259">
    <property type="entry name" value="Abhydrolase_8"/>
    <property type="match status" value="3"/>
</dbReference>
<dbReference type="Gene3D" id="1.10.10.10">
    <property type="entry name" value="Winged helix-like DNA-binding domain superfamily/Winged helix DNA-binding domain"/>
    <property type="match status" value="9"/>
</dbReference>
<comment type="caution">
    <text evidence="7">The sequence shown here is derived from an EMBL/GenBank/DDBJ whole genome shotgun (WGS) entry which is preliminary data.</text>
</comment>
<dbReference type="CDD" id="cd08582">
    <property type="entry name" value="GDPD_like_2"/>
    <property type="match status" value="1"/>
</dbReference>
<proteinExistence type="predicted"/>
<evidence type="ECO:0000259" key="6">
    <source>
        <dbReference type="PROSITE" id="PS51704"/>
    </source>
</evidence>
<evidence type="ECO:0000256" key="3">
    <source>
        <dbReference type="ARBA" id="ARBA00023163"/>
    </source>
</evidence>
<evidence type="ECO:0000256" key="1">
    <source>
        <dbReference type="ARBA" id="ARBA00023015"/>
    </source>
</evidence>
<dbReference type="GO" id="GO:0003677">
    <property type="term" value="F:DNA binding"/>
    <property type="evidence" value="ECO:0007669"/>
    <property type="project" value="UniProtKB-KW"/>
</dbReference>
<dbReference type="PROSITE" id="PS51704">
    <property type="entry name" value="GP_PDE"/>
    <property type="match status" value="1"/>
</dbReference>
<feature type="domain" description="HTH luxR-type" evidence="5">
    <location>
        <begin position="2442"/>
        <end position="2507"/>
    </location>
</feature>
<dbReference type="EMBL" id="JACKSJ010000009">
    <property type="protein sequence ID" value="MCV7168397.1"/>
    <property type="molecule type" value="Genomic_DNA"/>
</dbReference>
<feature type="compositionally biased region" description="Polar residues" evidence="4">
    <location>
        <begin position="2430"/>
        <end position="2444"/>
    </location>
</feature>
<evidence type="ECO:0000313" key="8">
    <source>
        <dbReference type="Proteomes" id="UP001140293"/>
    </source>
</evidence>
<evidence type="ECO:0000256" key="2">
    <source>
        <dbReference type="ARBA" id="ARBA00023125"/>
    </source>
</evidence>
<keyword evidence="1" id="KW-0805">Transcription regulation</keyword>
<feature type="compositionally biased region" description="Basic and acidic residues" evidence="4">
    <location>
        <begin position="3325"/>
        <end position="3339"/>
    </location>
</feature>
<dbReference type="InterPro" id="IPR030395">
    <property type="entry name" value="GP_PDE_dom"/>
</dbReference>
<sequence length="3339" mass="360654">MRVGDSVDGLRPADIIGLVAGSADVRAAARKALLQSIPSGDATELRNPLGDAGLAVTRAKRNAAWWSTLTPEQREAVIVTYPEHVGNAEGIPTDARDRANRIVFDGFRRVRDGRQVKLDEGEALNPTELKFMLRVNKIDSALAAGAVAAERAGVGGPHLLAFDPFEFGGDGRAIVSFGDDPQFAHAVSIYVPGFGTTIADVGGVMHGALNILQSTLAENPGLSAASIGWIGYDAPNDLDSWRVAGPALARAGGDILHADIKALHAVHAPWPPGSDPAVGIMVVGHSYGSTTVGYAAQGRRLNREVRKAFVLEGSPGAGPQRHASDFGDAPVVAMSSSRDPITALGARSAESDGRILGRGLGVDPAMREFGAIRATAEFPSRMDDLTSVGTHRSYHDFLPTEGARTERMVTPDGAIRTESLRNMGMIGAGRAEDLDRERHRFDQGRVGMRPRWRTVEPAMSRRLRIEGDVDVPGEDRHIRRRWNPRWHLDGDSQLNPSETTVSRVLGAFRRGASRSESRPAPIPRKVAVSGHVRQVLLQRVPDGDASKLRNPLGVAALAVERAKANQSWWRGLTGDQRRGLVEAYPEEIGNAEGIPVADRDHANRIVFEAHRAVRDRLQARLDVGEALQAGQMEFLLRMNRVDMALRKGATAAQRAGVGGPYIMAFDPIEFNRDGRMIVAFGDYPEHAEAVSVYVPGLGATLDTIAYHMHCAFNILQSTKAENPDLSASAIAWLGYDAPNDRATWRVAGQSLARAGGEILHSDLQAFHAVHAPWPRHGDPAFGIAVFGHSYGSTTFSYASRNQRLAGVVRRGGLVGSPGAGPQRHASDFGFELVVLSSSRDLVTGLGGSTPGSKGRVLGRGLGADPVMRAFGATRVTAEFPAATDRGDTTGTHNAYFDYAEISGPRAGWLLPPDSDVRSESLANIGRFAAGRLERLELEGPRDLAGRLLRRTVEPAASRRGGSDPARWWNPRWRAGELPTETSVTAGPTRGPLDRLRELLGSRELPRHAAGTLSEVDALEAYAEVVGALRELNHRLSRRGVSARARARSLHELEGALRRWSLDLMSDRARGESVAAQLDTRTFAEVVAAYREQGLIGDAPYRAIIDVALGDHDSTVPSPIRVLGLPPHVSGTLSEVDALEAYVDGKLAIRRLDEQLIRDGVGWAERARTLWDLEVELRGWTDSLLSDQDTIVAAATQPMSFFDRVAALRVDGMTGDDVYRTVLGTAVYDNPDGTAVPGPPAGAPAAAETSSQRSAGERWRDVPPGVDPMGNMAAQALALRVPAVDVADICHPLGDARLAAERARANAAWWSALDGRQQRAMLDGYPREIGNAEGIPTGARHEANSQALQDVHRELTAQSNRGSRLTRSERRLLTRIERIRAALDRGRRAAEAAGVGGPYLLAADLSAFKGRGRVLVGFGDDPYQADSVSRHVFGMGTTPDAIGYCMDTALRQLQSTRSASPTVSAASIAWLGYDAPSGRGLWRAAGSGAARAGGDILHGDIVAFNAARQMWVADGEQFTGHHVYGHSYGSTTLSHAAAGGRLDGQGHPATLSGPAGRNPAEGPSESPVNISRIAAAATTAYRAQDLTLRHVDSNQAYDVGHVLDNAGDPAVLDQFARDLSGYCGPYRIELTPDVVDKEGRRADPDVVDRRVRLQGPILNGTQEVGRLVVTFFRDADGRLVVHHNRIYISPTFQRRGFHKAVHLQLERLYRRSGVDHTELSAEPPGGGYAAARQGVTWNENSEDHAASLGRLRTWALETADQIEADRPEAAAVLRHAAVRLRTGDDLLTPQRIAALTTPDYPMLGADFINADLWEGVKYHRDDAAEPATADVKATAVTVVDRPSGLLRVDGPLVVAHRGASAERPEHSLAAYQLALEQGADAVECDVRLTRDGHLVCLHDRRVDKVTTGTGPVSAMTLDELRELRFHARDGATDETFDVLLFEDLVRLMVDADRPAQLIVETKHPVRYGSAVEREVVAMLSRYGLASARSTEEARALMISFSAAAMARVREIAPRLPTVLLGRNVPAKLGGGATAARLLNAVGPRIGATALGPSVRTLREHPALVEEAAARGLDVYVWTANDPADVAFCRDLGVRWIATDYPQRTRAQLAATDAVQREAISPSTRRENCALALADVLARLYRRPFSVDAEPSASGVPARALFEAAGSAARGDHDYRQIEQTLLDMPIGSAAVVASSWAGHETTGGHAYLAVHVGNGEVALFDPHTQQWSDWPPAWGQSAVSRTAVGYLHADGTPVTPLDGSSDELAAATAVGEVQGPRDQPAGQVRSAFVLAQLSERERQITTMVGRGSTDVEIAQRSFLNIDVVRVHLVRIMAKCGVQDRSELATMAREAGAWQEAQGAEIPSALAKLNSREREVLLLVAQGFTDWQIEIRIGSAATTGQAVLSLMAKLGISQREQLRELAEEIGLVESRTTQHSTAAASQSTGHASGALTDDERRVTTLLARGLAGSEIAGRLTMGETAVERHLSEAMAKLGARDRVGLVVAAFERGLVRPAAADGARASIRKMLSDSEIEAISLMVQLLDDAAIGRALFKNNAEAAERHLRAAMLKLGVDERSQLAAIVIGTGLVVSSQQAPAQDRLDQQIARLVTVGRTDLEIASQLAVGPAAVRAAVDRVMHRLGVRDRRRLAAIGYERGLVPVRRGATRAQVEAAKLTVSERQVLALVSQGLTNPEIDKRLGVGTSANSVVNALMAKFRVSEATQLVRIYHESAAGLTDDQLRMTALLADGQSVGQISRALSIGEQRVRMTLAAAMQKLGASDYAELTLNFRRSGLRPSALSAAQPPTRPDPAGEAIDERTIARFHSRQRQVVVMFGLGHTESEIAQRLSRPLWEVERHLRAAISKVGLRDRAALQKKLSESNLILRVSETDAGATLSRLSGREATVVGLIADGLSDAQIDGRMSWTSGTAQDLVRAILEKTGASTRTHLMALAYQRPVPVSPDQVPPAERHADAITLRELAPDALRNTLGLPDYRPGTLSDIETSAVYSHGEHELQRLSQRLAAEGRSAEYRARMLSGLRRSLRLWTLSLMSNRAAADWMQANEKQPDFDDLVARQRAKGVAGEQVYEVIIASATRVNAGPGTVSDTGTVAVYSRFEARIRAVRDELVAAGRPVEEQARNLYELRRSLRRWTRAMMGNRVAAEWLEAHEVDPTFDELVIRHRSAGLSNHAVFEAIIATATHSHYGLGTLSEAETRTVYLQFELRMRTVAAQLLDEGVSLESRARILSELRRSLRSWTRALMRNRELADYLTAAEPNVSFEELVERKRKKGFQGDAIYQDIIDSSTRSRATVNENLGVNPEKPPPLPPMRGSKDDMSDRMEPPRD</sequence>
<accession>A0A9X2Y5P2</accession>
<keyword evidence="8" id="KW-1185">Reference proteome</keyword>
<dbReference type="Proteomes" id="UP001140293">
    <property type="component" value="Unassembled WGS sequence"/>
</dbReference>
<keyword evidence="3" id="KW-0804">Transcription</keyword>
<feature type="region of interest" description="Disordered" evidence="4">
    <location>
        <begin position="1535"/>
        <end position="1566"/>
    </location>
</feature>
<keyword evidence="2" id="KW-0238">DNA-binding</keyword>
<evidence type="ECO:0000313" key="7">
    <source>
        <dbReference type="EMBL" id="MCV7168397.1"/>
    </source>
</evidence>
<dbReference type="InterPro" id="IPR036388">
    <property type="entry name" value="WH-like_DNA-bd_sf"/>
</dbReference>
<feature type="domain" description="GP-PDE" evidence="6">
    <location>
        <begin position="1850"/>
        <end position="2107"/>
    </location>
</feature>
<dbReference type="Pfam" id="PF00196">
    <property type="entry name" value="GerE"/>
    <property type="match status" value="2"/>
</dbReference>
<feature type="region of interest" description="Disordered" evidence="4">
    <location>
        <begin position="3302"/>
        <end position="3339"/>
    </location>
</feature>
<dbReference type="SMART" id="SM00421">
    <property type="entry name" value="HTH_LUXR"/>
    <property type="match status" value="9"/>
</dbReference>
<gene>
    <name evidence="7" type="ORF">H7I41_00525</name>
</gene>
<evidence type="ECO:0008006" key="9">
    <source>
        <dbReference type="Google" id="ProtNLM"/>
    </source>
</evidence>
<feature type="domain" description="HTH luxR-type" evidence="5">
    <location>
        <begin position="2285"/>
        <end position="2350"/>
    </location>
</feature>
<dbReference type="SUPFAM" id="SSF51695">
    <property type="entry name" value="PLC-like phosphodiesterases"/>
    <property type="match status" value="1"/>
</dbReference>